<proteinExistence type="predicted"/>
<sequence length="219" mass="24585">MSSDQITARLNSKNYAIWEFQFCTLIEGKGFLGWLDGTAARPAATDEEAHKQWVLTDAKVRMLLLNSVDPSIILGLRMLPTAAAMWKYLADTYKTAGASRQYEVEVELAALFQGSLDVTSYYNAARNLWTEQDMIIASLLTTAGTQEVKAEREKIRLMQFLMRLNPEFETIRASLLNRENLRIEGVLGALIQEETRLRTQAAYLVCIGFGGYGVCREAS</sequence>
<accession>A0AAV2DLY1</accession>
<organism evidence="1 2">
    <name type="scientific">Linum trigynum</name>
    <dbReference type="NCBI Taxonomy" id="586398"/>
    <lineage>
        <taxon>Eukaryota</taxon>
        <taxon>Viridiplantae</taxon>
        <taxon>Streptophyta</taxon>
        <taxon>Embryophyta</taxon>
        <taxon>Tracheophyta</taxon>
        <taxon>Spermatophyta</taxon>
        <taxon>Magnoliopsida</taxon>
        <taxon>eudicotyledons</taxon>
        <taxon>Gunneridae</taxon>
        <taxon>Pentapetalae</taxon>
        <taxon>rosids</taxon>
        <taxon>fabids</taxon>
        <taxon>Malpighiales</taxon>
        <taxon>Linaceae</taxon>
        <taxon>Linum</taxon>
    </lineage>
</organism>
<dbReference type="EMBL" id="OZ034816">
    <property type="protein sequence ID" value="CAL1374387.1"/>
    <property type="molecule type" value="Genomic_DNA"/>
</dbReference>
<evidence type="ECO:0000313" key="2">
    <source>
        <dbReference type="Proteomes" id="UP001497516"/>
    </source>
</evidence>
<name>A0AAV2DLY1_9ROSI</name>
<dbReference type="PANTHER" id="PTHR37610">
    <property type="entry name" value="CCHC-TYPE DOMAIN-CONTAINING PROTEIN"/>
    <property type="match status" value="1"/>
</dbReference>
<evidence type="ECO:0008006" key="3">
    <source>
        <dbReference type="Google" id="ProtNLM"/>
    </source>
</evidence>
<keyword evidence="2" id="KW-1185">Reference proteome</keyword>
<dbReference type="Proteomes" id="UP001497516">
    <property type="component" value="Chromosome 3"/>
</dbReference>
<reference evidence="1 2" key="1">
    <citation type="submission" date="2024-04" db="EMBL/GenBank/DDBJ databases">
        <authorList>
            <person name="Fracassetti M."/>
        </authorList>
    </citation>
    <scope>NUCLEOTIDE SEQUENCE [LARGE SCALE GENOMIC DNA]</scope>
</reference>
<dbReference type="Pfam" id="PF14223">
    <property type="entry name" value="Retrotran_gag_2"/>
    <property type="match status" value="1"/>
</dbReference>
<gene>
    <name evidence="1" type="ORF">LTRI10_LOCUS16256</name>
</gene>
<protein>
    <recommendedName>
        <fullName evidence="3">Retrotransposon Copia-like N-terminal domain-containing protein</fullName>
    </recommendedName>
</protein>
<evidence type="ECO:0000313" key="1">
    <source>
        <dbReference type="EMBL" id="CAL1374387.1"/>
    </source>
</evidence>
<dbReference type="PANTHER" id="PTHR37610:SF77">
    <property type="entry name" value="INTEGRASE CATALYTIC DOMAIN-CONTAINING PROTEIN"/>
    <property type="match status" value="1"/>
</dbReference>
<dbReference type="AlphaFoldDB" id="A0AAV2DLY1"/>